<dbReference type="PROSITE" id="PS00211">
    <property type="entry name" value="ABC_TRANSPORTER_1"/>
    <property type="match status" value="1"/>
</dbReference>
<dbReference type="EMBL" id="JBIHMK010000123">
    <property type="protein sequence ID" value="MFH0251238.1"/>
    <property type="molecule type" value="Genomic_DNA"/>
</dbReference>
<reference evidence="7 8" key="1">
    <citation type="submission" date="2024-10" db="EMBL/GenBank/DDBJ databases">
        <authorList>
            <person name="Cho J.-C."/>
        </authorList>
    </citation>
    <scope>NUCLEOTIDE SEQUENCE [LARGE SCALE GENOMIC DNA]</scope>
    <source>
        <strain evidence="7 8">KCTC29696</strain>
    </source>
</reference>
<dbReference type="Gene3D" id="3.40.50.300">
    <property type="entry name" value="P-loop containing nucleotide triphosphate hydrolases"/>
    <property type="match status" value="1"/>
</dbReference>
<protein>
    <submittedName>
        <fullName evidence="7">ABC transporter ATP-binding protein</fullName>
    </submittedName>
</protein>
<name>A0ABW7HZP3_9ACTN</name>
<dbReference type="PANTHER" id="PTHR42711:SF19">
    <property type="entry name" value="DOXORUBICIN RESISTANCE ATP-BINDING PROTEIN DRRA"/>
    <property type="match status" value="1"/>
</dbReference>
<keyword evidence="3" id="KW-0547">Nucleotide-binding</keyword>
<dbReference type="InterPro" id="IPR003439">
    <property type="entry name" value="ABC_transporter-like_ATP-bd"/>
</dbReference>
<sequence length="345" mass="36311">MSTGTGQAVGDAVDSVETPAEAAVRVHDLVKTYPARRGRRGAPATPAVRASDNVGLTVRHGEVFGLLGPNGAGKTTLVRQLTGLLRPDSGRVEVLGHDLVRHPRRAARLLAYLGQESTALDELTVALAAETTGRLRGLDAAAARRESGEVLEELGLGAIASRPLKRLSGGQRRLACVAAALVGERPLLVLDEPTTGMDPVARRAVWAAVDRRRAERGATVILVTHNVIEAELVLDRVAVMDRGRAVACGTPAGLKAMVGEDVRLELVWRDRPPLEVPEVAALCPDAAETGRRWTLRLPPEEARAAVAAVTGGPAFAALDDFTLATPSLEDVYLALGGHTEGLVKA</sequence>
<keyword evidence="5" id="KW-0046">Antibiotic resistance</keyword>
<dbReference type="SMART" id="SM00382">
    <property type="entry name" value="AAA"/>
    <property type="match status" value="1"/>
</dbReference>
<keyword evidence="2" id="KW-0813">Transport</keyword>
<dbReference type="RefSeq" id="WP_394631311.1">
    <property type="nucleotide sequence ID" value="NZ_BAABEN010000014.1"/>
</dbReference>
<dbReference type="Proteomes" id="UP001607069">
    <property type="component" value="Unassembled WGS sequence"/>
</dbReference>
<dbReference type="CDD" id="cd03263">
    <property type="entry name" value="ABC_subfamily_A"/>
    <property type="match status" value="1"/>
</dbReference>
<dbReference type="InterPro" id="IPR017871">
    <property type="entry name" value="ABC_transporter-like_CS"/>
</dbReference>
<keyword evidence="4 7" id="KW-0067">ATP-binding</keyword>
<comment type="subcellular location">
    <subcellularLocation>
        <location evidence="1">Cell membrane</location>
        <topology evidence="1">Peripheral membrane protein</topology>
    </subcellularLocation>
</comment>
<proteinExistence type="predicted"/>
<keyword evidence="8" id="KW-1185">Reference proteome</keyword>
<dbReference type="InterPro" id="IPR003593">
    <property type="entry name" value="AAA+_ATPase"/>
</dbReference>
<evidence type="ECO:0000256" key="2">
    <source>
        <dbReference type="ARBA" id="ARBA00022448"/>
    </source>
</evidence>
<evidence type="ECO:0000313" key="7">
    <source>
        <dbReference type="EMBL" id="MFH0251238.1"/>
    </source>
</evidence>
<organism evidence="7 8">
    <name type="scientific">Streptomyces chitinivorans</name>
    <dbReference type="NCBI Taxonomy" id="1257027"/>
    <lineage>
        <taxon>Bacteria</taxon>
        <taxon>Bacillati</taxon>
        <taxon>Actinomycetota</taxon>
        <taxon>Actinomycetes</taxon>
        <taxon>Kitasatosporales</taxon>
        <taxon>Streptomycetaceae</taxon>
        <taxon>Streptomyces</taxon>
    </lineage>
</organism>
<accession>A0ABW7HZP3</accession>
<dbReference type="InterPro" id="IPR050763">
    <property type="entry name" value="ABC_transporter_ATP-binding"/>
</dbReference>
<evidence type="ECO:0000256" key="1">
    <source>
        <dbReference type="ARBA" id="ARBA00004202"/>
    </source>
</evidence>
<dbReference type="SUPFAM" id="SSF52540">
    <property type="entry name" value="P-loop containing nucleoside triphosphate hydrolases"/>
    <property type="match status" value="1"/>
</dbReference>
<gene>
    <name evidence="7" type="ORF">ACG5V6_23860</name>
</gene>
<dbReference type="Pfam" id="PF00005">
    <property type="entry name" value="ABC_tran"/>
    <property type="match status" value="1"/>
</dbReference>
<dbReference type="InterPro" id="IPR027417">
    <property type="entry name" value="P-loop_NTPase"/>
</dbReference>
<evidence type="ECO:0000256" key="3">
    <source>
        <dbReference type="ARBA" id="ARBA00022741"/>
    </source>
</evidence>
<evidence type="ECO:0000259" key="6">
    <source>
        <dbReference type="PROSITE" id="PS50893"/>
    </source>
</evidence>
<evidence type="ECO:0000313" key="8">
    <source>
        <dbReference type="Proteomes" id="UP001607069"/>
    </source>
</evidence>
<feature type="domain" description="ABC transporter" evidence="6">
    <location>
        <begin position="24"/>
        <end position="267"/>
    </location>
</feature>
<evidence type="ECO:0000256" key="4">
    <source>
        <dbReference type="ARBA" id="ARBA00022840"/>
    </source>
</evidence>
<dbReference type="GO" id="GO:0005524">
    <property type="term" value="F:ATP binding"/>
    <property type="evidence" value="ECO:0007669"/>
    <property type="project" value="UniProtKB-KW"/>
</dbReference>
<dbReference type="PROSITE" id="PS50893">
    <property type="entry name" value="ABC_TRANSPORTER_2"/>
    <property type="match status" value="1"/>
</dbReference>
<dbReference type="PANTHER" id="PTHR42711">
    <property type="entry name" value="ABC TRANSPORTER ATP-BINDING PROTEIN"/>
    <property type="match status" value="1"/>
</dbReference>
<comment type="caution">
    <text evidence="7">The sequence shown here is derived from an EMBL/GenBank/DDBJ whole genome shotgun (WGS) entry which is preliminary data.</text>
</comment>
<evidence type="ECO:0000256" key="5">
    <source>
        <dbReference type="ARBA" id="ARBA00023251"/>
    </source>
</evidence>